<feature type="compositionally biased region" description="Polar residues" evidence="1">
    <location>
        <begin position="261"/>
        <end position="276"/>
    </location>
</feature>
<feature type="region of interest" description="Disordered" evidence="1">
    <location>
        <begin position="559"/>
        <end position="580"/>
    </location>
</feature>
<accession>A0A0D9QFH5</accession>
<feature type="compositionally biased region" description="Low complexity" evidence="1">
    <location>
        <begin position="196"/>
        <end position="214"/>
    </location>
</feature>
<gene>
    <name evidence="4" type="ORF">AK88_04619</name>
</gene>
<dbReference type="GeneID" id="24269933"/>
<dbReference type="AlphaFoldDB" id="A0A0D9QFH5"/>
<evidence type="ECO:0000259" key="3">
    <source>
        <dbReference type="Pfam" id="PF12879"/>
    </source>
</evidence>
<feature type="compositionally biased region" description="Polar residues" evidence="1">
    <location>
        <begin position="570"/>
        <end position="580"/>
    </location>
</feature>
<evidence type="ECO:0000313" key="4">
    <source>
        <dbReference type="EMBL" id="KJP85749.1"/>
    </source>
</evidence>
<feature type="compositionally biased region" description="Gly residues" evidence="1">
    <location>
        <begin position="368"/>
        <end position="405"/>
    </location>
</feature>
<feature type="compositionally biased region" description="Basic and acidic residues" evidence="1">
    <location>
        <begin position="233"/>
        <end position="242"/>
    </location>
</feature>
<sequence>MFGALLLEASCGADWGIQQAWYIMQQTEQSMPGLITDKICNMQRAENIKIGDWSMKDNIKKWLDENEEFKAKLQVKKVGNKCTGNAQSTSENEGASTALSAGHGNKIKQKKSAAEILWGKVKNVVREARKEVRHKIKDLNNNIPSQPYANVTPRKDYTDISDSEEENEEDEDGDDDDAGEEDANGPKLEDTGGARSLPPSQPGAQPQAPASPVLPARPPPPEPARSAAGQGESSKESKETGKCSKGTETYTVKNAGAGVHGSTSNTYVSFGTTSDIDGTCGKKPEDSGPAVGSEKPGASAGPSPPAPEPVNEEVQATSPGTGHDTSAPGSSVNSSTDDPPPLNPPKPKPPPTPDQSGSSGDDTTTAGGVSGGEGKGGGGGGQKDGGGPGSGSAAGGGSSGGGAGGRTEQAGTLTPATPSVPPGLTWEDIKPYTPAIIPAVVGIGVIAFFLWKYFAYLGQKRRRTYRTVRDVPSPPLDEEILDHLQRGELPPPDYGYTMIRDTQPPSTSGRGRPPRVHKRTIMELHLEVLNECEATEWENVKDDFYGIILEEFAHDLEPDANGHSSFPDAPTTNQGLSGNHVSCTLDPPTDIERTDACLPNEEDPEPWKCMETTELETNACPPNDPDPWSCMENIPLAHDATLPAAPSFSDPEHATSDCTQWINWIDRNKYFLRECTTQPWFLQLKAEWKQYLREHMVANEDNAVYGHIDNGEAATLQMNKLRLWKQWVAQQHAQVLMYCEEAWFKHLLDNIAEDIVSPTGEVPVVEKDLKMEIVTAAEDILRVRDLPRSQLHRQPHMKKRLTAQTWILILALVMEQCEVESRLQEKELYVDELLQQL</sequence>
<feature type="transmembrane region" description="Helical" evidence="2">
    <location>
        <begin position="435"/>
        <end position="456"/>
    </location>
</feature>
<evidence type="ECO:0000313" key="5">
    <source>
        <dbReference type="Proteomes" id="UP000054561"/>
    </source>
</evidence>
<evidence type="ECO:0000256" key="2">
    <source>
        <dbReference type="SAM" id="Phobius"/>
    </source>
</evidence>
<dbReference type="Pfam" id="PF12879">
    <property type="entry name" value="SICA_C"/>
    <property type="match status" value="1"/>
</dbReference>
<organism evidence="4 5">
    <name type="scientific">Plasmodium fragile</name>
    <dbReference type="NCBI Taxonomy" id="5857"/>
    <lineage>
        <taxon>Eukaryota</taxon>
        <taxon>Sar</taxon>
        <taxon>Alveolata</taxon>
        <taxon>Apicomplexa</taxon>
        <taxon>Aconoidasida</taxon>
        <taxon>Haemosporida</taxon>
        <taxon>Plasmodiidae</taxon>
        <taxon>Plasmodium</taxon>
        <taxon>Plasmodium (Plasmodium)</taxon>
    </lineage>
</organism>
<dbReference type="EMBL" id="KQ001713">
    <property type="protein sequence ID" value="KJP85749.1"/>
    <property type="molecule type" value="Genomic_DNA"/>
</dbReference>
<evidence type="ECO:0000256" key="1">
    <source>
        <dbReference type="SAM" id="MobiDB-lite"/>
    </source>
</evidence>
<feature type="compositionally biased region" description="Polar residues" evidence="1">
    <location>
        <begin position="314"/>
        <end position="332"/>
    </location>
</feature>
<keyword evidence="2" id="KW-0472">Membrane</keyword>
<proteinExistence type="predicted"/>
<feature type="compositionally biased region" description="Acidic residues" evidence="1">
    <location>
        <begin position="159"/>
        <end position="183"/>
    </location>
</feature>
<feature type="compositionally biased region" description="Pro residues" evidence="1">
    <location>
        <begin position="338"/>
        <end position="353"/>
    </location>
</feature>
<feature type="compositionally biased region" description="Polar residues" evidence="1">
    <location>
        <begin position="82"/>
        <end position="99"/>
    </location>
</feature>
<protein>
    <recommendedName>
        <fullName evidence="3">Schizont-infected cell agglutination C-terminal domain-containing protein</fullName>
    </recommendedName>
</protein>
<keyword evidence="2" id="KW-0812">Transmembrane</keyword>
<feature type="compositionally biased region" description="Polar residues" evidence="1">
    <location>
        <begin position="139"/>
        <end position="149"/>
    </location>
</feature>
<dbReference type="VEuPathDB" id="PlasmoDB:AK88_04619"/>
<dbReference type="InterPro" id="IPR024288">
    <property type="entry name" value="SICA_C"/>
</dbReference>
<dbReference type="OMA" id="FINHAER"/>
<keyword evidence="5" id="KW-1185">Reference proteome</keyword>
<dbReference type="OrthoDB" id="375150at2759"/>
<feature type="compositionally biased region" description="Low complexity" evidence="1">
    <location>
        <begin position="354"/>
        <end position="367"/>
    </location>
</feature>
<feature type="domain" description="Schizont-infected cell agglutination C-terminal" evidence="3">
    <location>
        <begin position="452"/>
        <end position="553"/>
    </location>
</feature>
<dbReference type="Proteomes" id="UP000054561">
    <property type="component" value="Unassembled WGS sequence"/>
</dbReference>
<reference evidence="4 5" key="1">
    <citation type="submission" date="2014-03" db="EMBL/GenBank/DDBJ databases">
        <title>The Genome Sequence of Plasmodium fragile nilgiri.</title>
        <authorList>
            <consortium name="The Broad Institute Genomics Platform"/>
            <consortium name="The Broad Institute Genome Sequencing Center for Infectious Disease"/>
            <person name="Neafsey D."/>
            <person name="Duraisingh M."/>
            <person name="Young S.K."/>
            <person name="Zeng Q."/>
            <person name="Gargeya S."/>
            <person name="Abouelleil A."/>
            <person name="Alvarado L."/>
            <person name="Chapman S.B."/>
            <person name="Gainer-Dewar J."/>
            <person name="Goldberg J."/>
            <person name="Griggs A."/>
            <person name="Gujja S."/>
            <person name="Hansen M."/>
            <person name="Howarth C."/>
            <person name="Imamovic A."/>
            <person name="Larimer J."/>
            <person name="Pearson M."/>
            <person name="Poon T.W."/>
            <person name="Priest M."/>
            <person name="Roberts A."/>
            <person name="Saif S."/>
            <person name="Shea T."/>
            <person name="Sykes S."/>
            <person name="Wortman J."/>
            <person name="Nusbaum C."/>
            <person name="Birren B."/>
        </authorList>
    </citation>
    <scope>NUCLEOTIDE SEQUENCE [LARGE SCALE GENOMIC DNA]</scope>
    <source>
        <strain evidence="5">nilgiri</strain>
    </source>
</reference>
<name>A0A0D9QFH5_PLAFR</name>
<feature type="region of interest" description="Disordered" evidence="1">
    <location>
        <begin position="82"/>
        <end position="106"/>
    </location>
</feature>
<dbReference type="RefSeq" id="XP_012337652.1">
    <property type="nucleotide sequence ID" value="XM_012482229.1"/>
</dbReference>
<feature type="region of interest" description="Disordered" evidence="1">
    <location>
        <begin position="136"/>
        <end position="423"/>
    </location>
</feature>
<keyword evidence="2" id="KW-1133">Transmembrane helix</keyword>
<feature type="compositionally biased region" description="Low complexity" evidence="1">
    <location>
        <begin position="292"/>
        <end position="301"/>
    </location>
</feature>